<keyword evidence="4 7" id="KW-0067">ATP-binding</keyword>
<proteinExistence type="inferred from homology"/>
<reference evidence="11 12" key="1">
    <citation type="journal article" date="2023" name="Plants (Basel)">
        <title>Bridging the Gap: Combining Genomics and Transcriptomics Approaches to Understand Stylosanthes scabra, an Orphan Legume from the Brazilian Caatinga.</title>
        <authorList>
            <person name="Ferreira-Neto J.R.C."/>
            <person name="da Silva M.D."/>
            <person name="Binneck E."/>
            <person name="de Melo N.F."/>
            <person name="da Silva R.H."/>
            <person name="de Melo A.L.T.M."/>
            <person name="Pandolfi V."/>
            <person name="Bustamante F.O."/>
            <person name="Brasileiro-Vidal A.C."/>
            <person name="Benko-Iseppon A.M."/>
        </authorList>
    </citation>
    <scope>NUCLEOTIDE SEQUENCE [LARGE SCALE GENOMIC DNA]</scope>
    <source>
        <tissue evidence="11">Leaves</tissue>
    </source>
</reference>
<evidence type="ECO:0000256" key="8">
    <source>
        <dbReference type="RuleBase" id="RU000394"/>
    </source>
</evidence>
<dbReference type="Gene3D" id="1.10.150.280">
    <property type="entry name" value="AF1531-like domain"/>
    <property type="match status" value="1"/>
</dbReference>
<evidence type="ECO:0000256" key="4">
    <source>
        <dbReference type="ARBA" id="ARBA00022840"/>
    </source>
</evidence>
<keyword evidence="2 7" id="KW-0547">Nucleotide-binding</keyword>
<dbReference type="InterPro" id="IPR019821">
    <property type="entry name" value="Kinesin_motor_CS"/>
</dbReference>
<protein>
    <recommendedName>
        <fullName evidence="8">Kinesin-like protein</fullName>
    </recommendedName>
</protein>
<dbReference type="PANTHER" id="PTHR47969">
    <property type="entry name" value="CHROMOSOME-ASSOCIATED KINESIN KIF4A-RELATED"/>
    <property type="match status" value="1"/>
</dbReference>
<evidence type="ECO:0000313" key="11">
    <source>
        <dbReference type="EMBL" id="MED6126168.1"/>
    </source>
</evidence>
<dbReference type="InterPro" id="IPR027640">
    <property type="entry name" value="Kinesin-like_fam"/>
</dbReference>
<dbReference type="Gene3D" id="3.40.850.10">
    <property type="entry name" value="Kinesin motor domain"/>
    <property type="match status" value="1"/>
</dbReference>
<evidence type="ECO:0000256" key="1">
    <source>
        <dbReference type="ARBA" id="ARBA00022701"/>
    </source>
</evidence>
<dbReference type="InterPro" id="IPR000445">
    <property type="entry name" value="HhH_motif"/>
</dbReference>
<keyword evidence="6" id="KW-0234">DNA repair</keyword>
<dbReference type="InterPro" id="IPR010994">
    <property type="entry name" value="RuvA_2-like"/>
</dbReference>
<dbReference type="InterPro" id="IPR001752">
    <property type="entry name" value="Kinesin_motor_dom"/>
</dbReference>
<dbReference type="CDD" id="cd01376">
    <property type="entry name" value="KISc_KID_like"/>
    <property type="match status" value="1"/>
</dbReference>
<keyword evidence="12" id="KW-1185">Reference proteome</keyword>
<feature type="region of interest" description="Disordered" evidence="9">
    <location>
        <begin position="460"/>
        <end position="488"/>
    </location>
</feature>
<evidence type="ECO:0000256" key="7">
    <source>
        <dbReference type="PROSITE-ProRule" id="PRU00283"/>
    </source>
</evidence>
<evidence type="ECO:0000259" key="10">
    <source>
        <dbReference type="PROSITE" id="PS50067"/>
    </source>
</evidence>
<dbReference type="Pfam" id="PF00225">
    <property type="entry name" value="Kinesin"/>
    <property type="match status" value="1"/>
</dbReference>
<dbReference type="PANTHER" id="PTHR47969:SF9">
    <property type="entry name" value="KINESIN-LIKE PROTEIN"/>
    <property type="match status" value="1"/>
</dbReference>
<feature type="binding site" evidence="7">
    <location>
        <begin position="117"/>
        <end position="124"/>
    </location>
    <ligand>
        <name>ATP</name>
        <dbReference type="ChEBI" id="CHEBI:30616"/>
    </ligand>
</feature>
<dbReference type="SUPFAM" id="SSF52540">
    <property type="entry name" value="P-loop containing nucleoside triphosphate hydrolases"/>
    <property type="match status" value="1"/>
</dbReference>
<evidence type="ECO:0000256" key="2">
    <source>
        <dbReference type="ARBA" id="ARBA00022741"/>
    </source>
</evidence>
<dbReference type="PROSITE" id="PS50067">
    <property type="entry name" value="KINESIN_MOTOR_2"/>
    <property type="match status" value="1"/>
</dbReference>
<keyword evidence="5 7" id="KW-0505">Motor protein</keyword>
<evidence type="ECO:0000256" key="5">
    <source>
        <dbReference type="ARBA" id="ARBA00023175"/>
    </source>
</evidence>
<dbReference type="Pfam" id="PF00633">
    <property type="entry name" value="HHH"/>
    <property type="match status" value="1"/>
</dbReference>
<evidence type="ECO:0000256" key="9">
    <source>
        <dbReference type="SAM" id="MobiDB-lite"/>
    </source>
</evidence>
<dbReference type="InterPro" id="IPR036961">
    <property type="entry name" value="Kinesin_motor_dom_sf"/>
</dbReference>
<evidence type="ECO:0000256" key="3">
    <source>
        <dbReference type="ARBA" id="ARBA00022763"/>
    </source>
</evidence>
<organism evidence="11 12">
    <name type="scientific">Stylosanthes scabra</name>
    <dbReference type="NCBI Taxonomy" id="79078"/>
    <lineage>
        <taxon>Eukaryota</taxon>
        <taxon>Viridiplantae</taxon>
        <taxon>Streptophyta</taxon>
        <taxon>Embryophyta</taxon>
        <taxon>Tracheophyta</taxon>
        <taxon>Spermatophyta</taxon>
        <taxon>Magnoliopsida</taxon>
        <taxon>eudicotyledons</taxon>
        <taxon>Gunneridae</taxon>
        <taxon>Pentapetalae</taxon>
        <taxon>rosids</taxon>
        <taxon>fabids</taxon>
        <taxon>Fabales</taxon>
        <taxon>Fabaceae</taxon>
        <taxon>Papilionoideae</taxon>
        <taxon>50 kb inversion clade</taxon>
        <taxon>dalbergioids sensu lato</taxon>
        <taxon>Dalbergieae</taxon>
        <taxon>Pterocarpus clade</taxon>
        <taxon>Stylosanthes</taxon>
    </lineage>
</organism>
<keyword evidence="1 8" id="KW-0493">Microtubule</keyword>
<dbReference type="EMBL" id="JASCZI010031182">
    <property type="protein sequence ID" value="MED6126168.1"/>
    <property type="molecule type" value="Genomic_DNA"/>
</dbReference>
<dbReference type="Proteomes" id="UP001341840">
    <property type="component" value="Unassembled WGS sequence"/>
</dbReference>
<dbReference type="InterPro" id="IPR027417">
    <property type="entry name" value="P-loop_NTPase"/>
</dbReference>
<feature type="domain" description="Kinesin motor" evidence="10">
    <location>
        <begin position="22"/>
        <end position="349"/>
    </location>
</feature>
<sequence length="646" mass="71420">MATKSCCTPKKPSSTNPVSVSKVRVIVRVRPFLPHEISSRNANPVPCVSDLDQHFESAEDEVAVYLKDPQTSRKECYQLDSFFGEEDNNVGQIFSREVSPMIPGIFKGCNATVFAYGATGSGKTYTMQGTNEQPGLMTLAMSMILSICQSSGRTASISFYEVYMDRCYDLLDVKEKEISVWDDKDGQIHLRGLSQVPINTMSDFHDVFSSGVQRRKVAHTGLNDVSSRSHVVLVISVSTPSSDGTGAAVFGKLNLIDLAGNEDNRRTCNEGIRLQESGKINQSLFALSNVIYALNNNKPRVPYRESKLTRILQDSLGGTSRALMVACLNPGEYQESVHTVSLAARSRHVSNFVPSAHKQETPKVKVDMEAKLKAWLESKGKTKSSQRLAAFNSPVPRKTPCSVTISAKRCVTFNSSVKEGRTGINENAQQQQHTKERSFAVAFGNLLDSENPFDTFFKEEENGNCGVKSNNKQESEHHTKKSSWKPDKNLSAELLAEAMNSPIKNEIKDAAQSPLRKPLSPLCVNQKPLEVFSQTPSMETCSANKGIIQKNHTPFGKFSTRSSALKNCLVQEYIDFLNNASREELLELKGIGEKMAEYIMDLRKESPLKSLSDLEKIGLSSKQAHNLFTKAAKNLFEDKATDSILS</sequence>
<dbReference type="SUPFAM" id="SSF47781">
    <property type="entry name" value="RuvA domain 2-like"/>
    <property type="match status" value="1"/>
</dbReference>
<dbReference type="PRINTS" id="PR00380">
    <property type="entry name" value="KINESINHEAVY"/>
</dbReference>
<evidence type="ECO:0000313" key="12">
    <source>
        <dbReference type="Proteomes" id="UP001341840"/>
    </source>
</evidence>
<name>A0ABU6RQW0_9FABA</name>
<evidence type="ECO:0000256" key="6">
    <source>
        <dbReference type="ARBA" id="ARBA00023204"/>
    </source>
</evidence>
<accession>A0ABU6RQW0</accession>
<comment type="similarity">
    <text evidence="7 8">Belongs to the TRAFAC class myosin-kinesin ATPase superfamily. Kinesin family.</text>
</comment>
<gene>
    <name evidence="11" type="ORF">PIB30_075732</name>
</gene>
<keyword evidence="3" id="KW-0227">DNA damage</keyword>
<comment type="caution">
    <text evidence="11">The sequence shown here is derived from an EMBL/GenBank/DDBJ whole genome shotgun (WGS) entry which is preliminary data.</text>
</comment>
<dbReference type="PROSITE" id="PS00411">
    <property type="entry name" value="KINESIN_MOTOR_1"/>
    <property type="match status" value="1"/>
</dbReference>
<dbReference type="SMART" id="SM00129">
    <property type="entry name" value="KISc"/>
    <property type="match status" value="1"/>
</dbReference>